<dbReference type="GO" id="GO:0016020">
    <property type="term" value="C:membrane"/>
    <property type="evidence" value="ECO:0007669"/>
    <property type="project" value="UniProtKB-SubCell"/>
</dbReference>
<evidence type="ECO:0000259" key="13">
    <source>
        <dbReference type="PROSITE" id="PS50109"/>
    </source>
</evidence>
<evidence type="ECO:0000313" key="16">
    <source>
        <dbReference type="Proteomes" id="UP000229916"/>
    </source>
</evidence>
<keyword evidence="11" id="KW-0902">Two-component regulatory system</keyword>
<evidence type="ECO:0000256" key="11">
    <source>
        <dbReference type="ARBA" id="ARBA00023012"/>
    </source>
</evidence>
<dbReference type="FunFam" id="3.30.565.10:FF:000006">
    <property type="entry name" value="Sensor histidine kinase WalK"/>
    <property type="match status" value="1"/>
</dbReference>
<dbReference type="InterPro" id="IPR003661">
    <property type="entry name" value="HisK_dim/P_dom"/>
</dbReference>
<dbReference type="PANTHER" id="PTHR42878">
    <property type="entry name" value="TWO-COMPONENT HISTIDINE KINASE"/>
    <property type="match status" value="1"/>
</dbReference>
<reference evidence="16" key="1">
    <citation type="submission" date="2017-09" db="EMBL/GenBank/DDBJ databases">
        <title>Depth-based differentiation of microbial function through sediment-hosted aquifers and enrichment of novel symbionts in the deep terrestrial subsurface.</title>
        <authorList>
            <person name="Probst A.J."/>
            <person name="Ladd B."/>
            <person name="Jarett J.K."/>
            <person name="Geller-Mcgrath D.E."/>
            <person name="Sieber C.M.K."/>
            <person name="Emerson J.B."/>
            <person name="Anantharaman K."/>
            <person name="Thomas B.C."/>
            <person name="Malmstrom R."/>
            <person name="Stieglmeier M."/>
            <person name="Klingl A."/>
            <person name="Woyke T."/>
            <person name="Ryan C.M."/>
            <person name="Banfield J.F."/>
        </authorList>
    </citation>
    <scope>NUCLEOTIDE SEQUENCE [LARGE SCALE GENOMIC DNA]</scope>
</reference>
<dbReference type="InterPro" id="IPR000014">
    <property type="entry name" value="PAS"/>
</dbReference>
<keyword evidence="7" id="KW-0547">Nucleotide-binding</keyword>
<dbReference type="NCBIfam" id="TIGR00229">
    <property type="entry name" value="sensory_box"/>
    <property type="match status" value="1"/>
</dbReference>
<dbReference type="Gene3D" id="1.10.287.130">
    <property type="match status" value="1"/>
</dbReference>
<dbReference type="GO" id="GO:0005524">
    <property type="term" value="F:ATP binding"/>
    <property type="evidence" value="ECO:0007669"/>
    <property type="project" value="UniProtKB-KW"/>
</dbReference>
<dbReference type="InterPro" id="IPR004358">
    <property type="entry name" value="Sig_transdc_His_kin-like_C"/>
</dbReference>
<dbReference type="SMART" id="SM00388">
    <property type="entry name" value="HisKA"/>
    <property type="match status" value="1"/>
</dbReference>
<dbReference type="SUPFAM" id="SSF55874">
    <property type="entry name" value="ATPase domain of HSP90 chaperone/DNA topoisomerase II/histidine kinase"/>
    <property type="match status" value="1"/>
</dbReference>
<organism evidence="15 16">
    <name type="scientific">candidate division WWE3 bacterium CG06_land_8_20_14_3_00_42_16</name>
    <dbReference type="NCBI Taxonomy" id="1975083"/>
    <lineage>
        <taxon>Bacteria</taxon>
        <taxon>Katanobacteria</taxon>
    </lineage>
</organism>
<accession>A0A2M7APT5</accession>
<dbReference type="SMART" id="SM00387">
    <property type="entry name" value="HATPase_c"/>
    <property type="match status" value="1"/>
</dbReference>
<dbReference type="InterPro" id="IPR013767">
    <property type="entry name" value="PAS_fold"/>
</dbReference>
<evidence type="ECO:0000256" key="10">
    <source>
        <dbReference type="ARBA" id="ARBA00022989"/>
    </source>
</evidence>
<comment type="catalytic activity">
    <reaction evidence="1">
        <text>ATP + protein L-histidine = ADP + protein N-phospho-L-histidine.</text>
        <dbReference type="EC" id="2.7.13.3"/>
    </reaction>
</comment>
<name>A0A2M7APT5_UNCKA</name>
<dbReference type="PANTHER" id="PTHR42878:SF7">
    <property type="entry name" value="SENSOR HISTIDINE KINASE GLRK"/>
    <property type="match status" value="1"/>
</dbReference>
<dbReference type="PROSITE" id="PS50109">
    <property type="entry name" value="HIS_KIN"/>
    <property type="match status" value="1"/>
</dbReference>
<dbReference type="GO" id="GO:0000156">
    <property type="term" value="F:phosphorelay response regulator activity"/>
    <property type="evidence" value="ECO:0007669"/>
    <property type="project" value="TreeGrafter"/>
</dbReference>
<evidence type="ECO:0000256" key="9">
    <source>
        <dbReference type="ARBA" id="ARBA00022840"/>
    </source>
</evidence>
<evidence type="ECO:0000256" key="8">
    <source>
        <dbReference type="ARBA" id="ARBA00022777"/>
    </source>
</evidence>
<dbReference type="AlphaFoldDB" id="A0A2M7APT5"/>
<comment type="subcellular location">
    <subcellularLocation>
        <location evidence="2">Membrane</location>
        <topology evidence="2">Multi-pass membrane protein</topology>
    </subcellularLocation>
</comment>
<dbReference type="Pfam" id="PF00512">
    <property type="entry name" value="HisKA"/>
    <property type="match status" value="1"/>
</dbReference>
<dbReference type="InterPro" id="IPR036097">
    <property type="entry name" value="HisK_dim/P_sf"/>
</dbReference>
<sequence length="401" mass="44704">MPKKTSSFNPTSPKTLVGTKYLQKKLLDELASAVSERNKLEAVLQTMDNGVYGVDWDGKLSLFSKSAEEITGWKKEEVLGHYCQDILKVRGQKGESVCEQCPLAQSFVTGETVLIPLCSITAKDGKLIKVASTYSPIKGVKNDLVSGIGVFRDLRKEEELERMKSDFVTMAAHELRTPITSLKGYLSVLIEEGKNLDDEQKLFLERSFISASRLESLTNNLLSVAKIERGTLPINLTKLVIQDVAQEAISLILPKAEEKGIKIQLKSKIAYQFQIKADREKIKEVLINFLNNAITYTPAGKRILVILDKTDRKLRVKIKDSGIGFNHNTQKHLFEKFYREHREGTPIQGTGLGLYISKMIVGLHHGSVFADSAGRNKGSTFGFEIPVEKAQASFNKFKALP</sequence>
<evidence type="ECO:0000313" key="15">
    <source>
        <dbReference type="EMBL" id="PIU69393.1"/>
    </source>
</evidence>
<dbReference type="SUPFAM" id="SSF55785">
    <property type="entry name" value="PYP-like sensor domain (PAS domain)"/>
    <property type="match status" value="1"/>
</dbReference>
<dbReference type="Proteomes" id="UP000229916">
    <property type="component" value="Unassembled WGS sequence"/>
</dbReference>
<dbReference type="InterPro" id="IPR050351">
    <property type="entry name" value="BphY/WalK/GraS-like"/>
</dbReference>
<evidence type="ECO:0000256" key="5">
    <source>
        <dbReference type="ARBA" id="ARBA00022679"/>
    </source>
</evidence>
<keyword evidence="5" id="KW-0808">Transferase</keyword>
<evidence type="ECO:0000256" key="3">
    <source>
        <dbReference type="ARBA" id="ARBA00012438"/>
    </source>
</evidence>
<dbReference type="GO" id="GO:0006355">
    <property type="term" value="P:regulation of DNA-templated transcription"/>
    <property type="evidence" value="ECO:0007669"/>
    <property type="project" value="InterPro"/>
</dbReference>
<dbReference type="SUPFAM" id="SSF47384">
    <property type="entry name" value="Homodimeric domain of signal transducing histidine kinase"/>
    <property type="match status" value="1"/>
</dbReference>
<dbReference type="CDD" id="cd00130">
    <property type="entry name" value="PAS"/>
    <property type="match status" value="1"/>
</dbReference>
<dbReference type="Gene3D" id="3.30.565.10">
    <property type="entry name" value="Histidine kinase-like ATPase, C-terminal domain"/>
    <property type="match status" value="1"/>
</dbReference>
<keyword evidence="10" id="KW-1133">Transmembrane helix</keyword>
<dbReference type="InterPro" id="IPR036890">
    <property type="entry name" value="HATPase_C_sf"/>
</dbReference>
<keyword evidence="8" id="KW-0418">Kinase</keyword>
<keyword evidence="6" id="KW-0812">Transmembrane</keyword>
<evidence type="ECO:0000256" key="6">
    <source>
        <dbReference type="ARBA" id="ARBA00022692"/>
    </source>
</evidence>
<evidence type="ECO:0000256" key="1">
    <source>
        <dbReference type="ARBA" id="ARBA00000085"/>
    </source>
</evidence>
<dbReference type="Gene3D" id="3.30.450.20">
    <property type="entry name" value="PAS domain"/>
    <property type="match status" value="1"/>
</dbReference>
<evidence type="ECO:0000256" key="4">
    <source>
        <dbReference type="ARBA" id="ARBA00022553"/>
    </source>
</evidence>
<dbReference type="InterPro" id="IPR035965">
    <property type="entry name" value="PAS-like_dom_sf"/>
</dbReference>
<dbReference type="EMBL" id="PEWD01000001">
    <property type="protein sequence ID" value="PIU69393.1"/>
    <property type="molecule type" value="Genomic_DNA"/>
</dbReference>
<feature type="domain" description="PAS" evidence="14">
    <location>
        <begin position="36"/>
        <end position="80"/>
    </location>
</feature>
<keyword evidence="4" id="KW-0597">Phosphoprotein</keyword>
<dbReference type="CDD" id="cd00082">
    <property type="entry name" value="HisKA"/>
    <property type="match status" value="1"/>
</dbReference>
<dbReference type="GO" id="GO:0000155">
    <property type="term" value="F:phosphorelay sensor kinase activity"/>
    <property type="evidence" value="ECO:0007669"/>
    <property type="project" value="InterPro"/>
</dbReference>
<dbReference type="PROSITE" id="PS50112">
    <property type="entry name" value="PAS"/>
    <property type="match status" value="1"/>
</dbReference>
<evidence type="ECO:0000256" key="7">
    <source>
        <dbReference type="ARBA" id="ARBA00022741"/>
    </source>
</evidence>
<dbReference type="Pfam" id="PF02518">
    <property type="entry name" value="HATPase_c"/>
    <property type="match status" value="1"/>
</dbReference>
<evidence type="ECO:0000259" key="14">
    <source>
        <dbReference type="PROSITE" id="PS50112"/>
    </source>
</evidence>
<dbReference type="PRINTS" id="PR00344">
    <property type="entry name" value="BCTRLSENSOR"/>
</dbReference>
<evidence type="ECO:0000256" key="12">
    <source>
        <dbReference type="ARBA" id="ARBA00023136"/>
    </source>
</evidence>
<dbReference type="FunFam" id="1.10.287.130:FF:000001">
    <property type="entry name" value="Two-component sensor histidine kinase"/>
    <property type="match status" value="1"/>
</dbReference>
<dbReference type="Pfam" id="PF00989">
    <property type="entry name" value="PAS"/>
    <property type="match status" value="1"/>
</dbReference>
<dbReference type="InterPro" id="IPR003594">
    <property type="entry name" value="HATPase_dom"/>
</dbReference>
<keyword evidence="12" id="KW-0472">Membrane</keyword>
<dbReference type="GO" id="GO:0007234">
    <property type="term" value="P:osmosensory signaling via phosphorelay pathway"/>
    <property type="evidence" value="ECO:0007669"/>
    <property type="project" value="TreeGrafter"/>
</dbReference>
<gene>
    <name evidence="15" type="ORF">COS81_00070</name>
</gene>
<dbReference type="EC" id="2.7.13.3" evidence="3"/>
<proteinExistence type="predicted"/>
<protein>
    <recommendedName>
        <fullName evidence="3">histidine kinase</fullName>
        <ecNumber evidence="3">2.7.13.3</ecNumber>
    </recommendedName>
</protein>
<comment type="caution">
    <text evidence="15">The sequence shown here is derived from an EMBL/GenBank/DDBJ whole genome shotgun (WGS) entry which is preliminary data.</text>
</comment>
<feature type="domain" description="Histidine kinase" evidence="13">
    <location>
        <begin position="170"/>
        <end position="389"/>
    </location>
</feature>
<keyword evidence="9" id="KW-0067">ATP-binding</keyword>
<dbReference type="GO" id="GO:0030295">
    <property type="term" value="F:protein kinase activator activity"/>
    <property type="evidence" value="ECO:0007669"/>
    <property type="project" value="TreeGrafter"/>
</dbReference>
<evidence type="ECO:0000256" key="2">
    <source>
        <dbReference type="ARBA" id="ARBA00004141"/>
    </source>
</evidence>
<dbReference type="InterPro" id="IPR005467">
    <property type="entry name" value="His_kinase_dom"/>
</dbReference>